<dbReference type="EMBL" id="CP063304">
    <property type="protein sequence ID" value="QOV18563.1"/>
    <property type="molecule type" value="Genomic_DNA"/>
</dbReference>
<proteinExistence type="predicted"/>
<gene>
    <name evidence="2" type="ORF">INP51_11160</name>
</gene>
<evidence type="ECO:0000313" key="2">
    <source>
        <dbReference type="EMBL" id="QOV18563.1"/>
    </source>
</evidence>
<reference evidence="2 3" key="1">
    <citation type="submission" date="2020-10" db="EMBL/GenBank/DDBJ databases">
        <title>Blautia liquoris sp.nov., isolated from the mud in a fermentation cellar used for the production of Chinese strong-flavoured liquor.</title>
        <authorList>
            <person name="Lu L."/>
        </authorList>
    </citation>
    <scope>NUCLEOTIDE SEQUENCE [LARGE SCALE GENOMIC DNA]</scope>
    <source>
        <strain evidence="2 3">LZLJ-3</strain>
    </source>
</reference>
<dbReference type="Proteomes" id="UP000593601">
    <property type="component" value="Chromosome"/>
</dbReference>
<protein>
    <submittedName>
        <fullName evidence="2">Helix-turn-helix transcriptional regulator</fullName>
    </submittedName>
</protein>
<dbReference type="SUPFAM" id="SSF47413">
    <property type="entry name" value="lambda repressor-like DNA-binding domains"/>
    <property type="match status" value="1"/>
</dbReference>
<dbReference type="AlphaFoldDB" id="A0A7M2RE23"/>
<accession>A0A7M2RE23</accession>
<organism evidence="2 3">
    <name type="scientific">Blautia liquoris</name>
    <dbReference type="NCBI Taxonomy" id="2779518"/>
    <lineage>
        <taxon>Bacteria</taxon>
        <taxon>Bacillati</taxon>
        <taxon>Bacillota</taxon>
        <taxon>Clostridia</taxon>
        <taxon>Lachnospirales</taxon>
        <taxon>Lachnospiraceae</taxon>
        <taxon>Blautia</taxon>
    </lineage>
</organism>
<feature type="domain" description="HTH cro/C1-type" evidence="1">
    <location>
        <begin position="14"/>
        <end position="73"/>
    </location>
</feature>
<evidence type="ECO:0000313" key="3">
    <source>
        <dbReference type="Proteomes" id="UP000593601"/>
    </source>
</evidence>
<dbReference type="RefSeq" id="WP_193734925.1">
    <property type="nucleotide sequence ID" value="NZ_CP063304.1"/>
</dbReference>
<dbReference type="InterPro" id="IPR010982">
    <property type="entry name" value="Lambda_DNA-bd_dom_sf"/>
</dbReference>
<evidence type="ECO:0000259" key="1">
    <source>
        <dbReference type="PROSITE" id="PS50943"/>
    </source>
</evidence>
<dbReference type="PROSITE" id="PS50943">
    <property type="entry name" value="HTH_CROC1"/>
    <property type="match status" value="1"/>
</dbReference>
<keyword evidence="3" id="KW-1185">Reference proteome</keyword>
<dbReference type="Gene3D" id="1.10.260.40">
    <property type="entry name" value="lambda repressor-like DNA-binding domains"/>
    <property type="match status" value="1"/>
</dbReference>
<sequence length="85" mass="9861">MQWFLQDISIGENLRKLREKFGYSQAQLVSKLHLIGSDMSRSTYSKIETGVRNIRISDFIALKIVYDVDFSVFFEGLLLDEPNTK</sequence>
<dbReference type="Pfam" id="PF01381">
    <property type="entry name" value="HTH_3"/>
    <property type="match status" value="1"/>
</dbReference>
<name>A0A7M2RE23_9FIRM</name>
<dbReference type="CDD" id="cd00093">
    <property type="entry name" value="HTH_XRE"/>
    <property type="match status" value="1"/>
</dbReference>
<dbReference type="SMART" id="SM00530">
    <property type="entry name" value="HTH_XRE"/>
    <property type="match status" value="1"/>
</dbReference>
<dbReference type="InterPro" id="IPR001387">
    <property type="entry name" value="Cro/C1-type_HTH"/>
</dbReference>
<dbReference type="KEGG" id="bliq:INP51_11160"/>
<dbReference type="GO" id="GO:0003677">
    <property type="term" value="F:DNA binding"/>
    <property type="evidence" value="ECO:0007669"/>
    <property type="project" value="InterPro"/>
</dbReference>